<organism evidence="2 3">
    <name type="scientific">Deinandra increscens subsp. villosa</name>
    <dbReference type="NCBI Taxonomy" id="3103831"/>
    <lineage>
        <taxon>Eukaryota</taxon>
        <taxon>Viridiplantae</taxon>
        <taxon>Streptophyta</taxon>
        <taxon>Embryophyta</taxon>
        <taxon>Tracheophyta</taxon>
        <taxon>Spermatophyta</taxon>
        <taxon>Magnoliopsida</taxon>
        <taxon>eudicotyledons</taxon>
        <taxon>Gunneridae</taxon>
        <taxon>Pentapetalae</taxon>
        <taxon>asterids</taxon>
        <taxon>campanulids</taxon>
        <taxon>Asterales</taxon>
        <taxon>Asteraceae</taxon>
        <taxon>Asteroideae</taxon>
        <taxon>Heliantheae alliance</taxon>
        <taxon>Madieae</taxon>
        <taxon>Madiinae</taxon>
        <taxon>Deinandra</taxon>
    </lineage>
</organism>
<sequence length="221" mass="23518">MMSPLSPPPPSPTSTAGRSSSPPPPTATPHSSNDAHSRKPSPSPNPSLAKSNPPPISPKLKSPRQPAVKRGGNNNDMTSSSDRLQLPLPTRSTTPKSVIPVKKSKKSTLTIDHDHHHFRSNSVDSAASTSPNSLAVKYSSASIVDSPGSIAAARREQVVVMQVQRKMRIAHYGRSKSAKFDSCKAGSEGQKGKLQGWLDADEGPITIPNVRKINLLTANME</sequence>
<reference evidence="2 3" key="1">
    <citation type="submission" date="2024-04" db="EMBL/GenBank/DDBJ databases">
        <title>The reference genome of an endangered Asteraceae, Deinandra increscens subsp. villosa, native to the Central Coast of California.</title>
        <authorList>
            <person name="Guilliams M."/>
            <person name="Hasenstab-Lehman K."/>
            <person name="Meyer R."/>
            <person name="Mcevoy S."/>
        </authorList>
    </citation>
    <scope>NUCLEOTIDE SEQUENCE [LARGE SCALE GENOMIC DNA]</scope>
    <source>
        <tissue evidence="2">Leaf</tissue>
    </source>
</reference>
<name>A0AAP0H8T2_9ASTR</name>
<evidence type="ECO:0000313" key="2">
    <source>
        <dbReference type="EMBL" id="KAK9075852.1"/>
    </source>
</evidence>
<dbReference type="EMBL" id="JBCNJP010000007">
    <property type="protein sequence ID" value="KAK9075852.1"/>
    <property type="molecule type" value="Genomic_DNA"/>
</dbReference>
<comment type="caution">
    <text evidence="2">The sequence shown here is derived from an EMBL/GenBank/DDBJ whole genome shotgun (WGS) entry which is preliminary data.</text>
</comment>
<evidence type="ECO:0000256" key="1">
    <source>
        <dbReference type="SAM" id="MobiDB-lite"/>
    </source>
</evidence>
<dbReference type="Proteomes" id="UP001408789">
    <property type="component" value="Unassembled WGS sequence"/>
</dbReference>
<feature type="compositionally biased region" description="Pro residues" evidence="1">
    <location>
        <begin position="1"/>
        <end position="12"/>
    </location>
</feature>
<evidence type="ECO:0000313" key="3">
    <source>
        <dbReference type="Proteomes" id="UP001408789"/>
    </source>
</evidence>
<proteinExistence type="predicted"/>
<gene>
    <name evidence="2" type="ORF">SSX86_004181</name>
</gene>
<feature type="compositionally biased region" description="Polar residues" evidence="1">
    <location>
        <begin position="72"/>
        <end position="83"/>
    </location>
</feature>
<keyword evidence="3" id="KW-1185">Reference proteome</keyword>
<accession>A0AAP0H8T2</accession>
<feature type="region of interest" description="Disordered" evidence="1">
    <location>
        <begin position="1"/>
        <end position="128"/>
    </location>
</feature>
<protein>
    <submittedName>
        <fullName evidence="2">Uncharacterized protein</fullName>
    </submittedName>
</protein>
<dbReference type="AlphaFoldDB" id="A0AAP0H8T2"/>